<protein>
    <recommendedName>
        <fullName evidence="3 10">Protein-S-isoprenylcysteine O-methyltransferase</fullName>
        <ecNumber evidence="3 10">2.1.1.100</ecNumber>
    </recommendedName>
</protein>
<evidence type="ECO:0000313" key="13">
    <source>
        <dbReference type="RefSeq" id="XP_033534214.1"/>
    </source>
</evidence>
<evidence type="ECO:0000256" key="9">
    <source>
        <dbReference type="ARBA" id="ARBA00023136"/>
    </source>
</evidence>
<keyword evidence="12" id="KW-1185">Reference proteome</keyword>
<dbReference type="PROSITE" id="PS51564">
    <property type="entry name" value="SAM_ICMT"/>
    <property type="match status" value="1"/>
</dbReference>
<dbReference type="InterPro" id="IPR025770">
    <property type="entry name" value="PPMT_MeTrfase"/>
</dbReference>
<keyword evidence="4 10" id="KW-0489">Methyltransferase</keyword>
<keyword evidence="10" id="KW-0256">Endoplasmic reticulum</keyword>
<gene>
    <name evidence="11 13" type="ORF">P152DRAFT_466461</name>
</gene>
<dbReference type="Pfam" id="PF04140">
    <property type="entry name" value="ICMT"/>
    <property type="match status" value="1"/>
</dbReference>
<dbReference type="RefSeq" id="XP_033534214.1">
    <property type="nucleotide sequence ID" value="XM_033680693.1"/>
</dbReference>
<evidence type="ECO:0000313" key="12">
    <source>
        <dbReference type="Proteomes" id="UP000504638"/>
    </source>
</evidence>
<comment type="similarity">
    <text evidence="2 10">Belongs to the class VI-like SAM-binding methyltransferase superfamily. Isoprenylcysteine carboxyl methyltransferase family.</text>
</comment>
<evidence type="ECO:0000256" key="5">
    <source>
        <dbReference type="ARBA" id="ARBA00022679"/>
    </source>
</evidence>
<sequence length="261" mass="29455">METDSEDTELSSSDQLGPGGPLAIYSDLLPNGKRSLSAIARNAFILGLVFGCSLLSCIILFTQSPSNRFWRPFFFLSTLSSFHYLEFWTHAYANVPNAEVSSFLLFTNGKAYQASHLSAFLETVITAWFFPDWQDHFSRPALQILGLACVIIGQTVRSVAMVQAGTNFNHIVQSKKKETHMLVTYGVYAWLRHPSYFGFFWYAVGTQLVLGNLLCTIAFSGVLWAFFNHRIKQEEKFLTNFFGKDYTAYKASTLVGIPFIR</sequence>
<keyword evidence="7 10" id="KW-0812">Transmembrane</keyword>
<name>A0A6G1G3F6_9PEZI</name>
<evidence type="ECO:0000256" key="2">
    <source>
        <dbReference type="ARBA" id="ARBA00009140"/>
    </source>
</evidence>
<keyword evidence="8 10" id="KW-1133">Transmembrane helix</keyword>
<evidence type="ECO:0000256" key="4">
    <source>
        <dbReference type="ARBA" id="ARBA00022603"/>
    </source>
</evidence>
<reference evidence="13" key="2">
    <citation type="submission" date="2020-04" db="EMBL/GenBank/DDBJ databases">
        <authorList>
            <consortium name="NCBI Genome Project"/>
        </authorList>
    </citation>
    <scope>NUCLEOTIDE SEQUENCE</scope>
    <source>
        <strain evidence="13">CBS 781.70</strain>
    </source>
</reference>
<feature type="transmembrane region" description="Helical" evidence="10">
    <location>
        <begin position="199"/>
        <end position="227"/>
    </location>
</feature>
<dbReference type="PANTHER" id="PTHR12714">
    <property type="entry name" value="PROTEIN-S ISOPRENYLCYSTEINE O-METHYLTRANSFERASE"/>
    <property type="match status" value="1"/>
</dbReference>
<evidence type="ECO:0000256" key="8">
    <source>
        <dbReference type="ARBA" id="ARBA00022989"/>
    </source>
</evidence>
<dbReference type="GO" id="GO:0005789">
    <property type="term" value="C:endoplasmic reticulum membrane"/>
    <property type="evidence" value="ECO:0007669"/>
    <property type="project" value="UniProtKB-SubCell"/>
</dbReference>
<keyword evidence="9 10" id="KW-0472">Membrane</keyword>
<feature type="transmembrane region" description="Helical" evidence="10">
    <location>
        <begin position="142"/>
        <end position="160"/>
    </location>
</feature>
<dbReference type="GO" id="GO:0032259">
    <property type="term" value="P:methylation"/>
    <property type="evidence" value="ECO:0007669"/>
    <property type="project" value="UniProtKB-KW"/>
</dbReference>
<dbReference type="Gene3D" id="1.20.120.1630">
    <property type="match status" value="1"/>
</dbReference>
<dbReference type="GO" id="GO:0004671">
    <property type="term" value="F:protein C-terminal S-isoprenylcysteine carboxyl O-methyltransferase activity"/>
    <property type="evidence" value="ECO:0007669"/>
    <property type="project" value="UniProtKB-EC"/>
</dbReference>
<evidence type="ECO:0000256" key="1">
    <source>
        <dbReference type="ARBA" id="ARBA00004141"/>
    </source>
</evidence>
<evidence type="ECO:0000256" key="6">
    <source>
        <dbReference type="ARBA" id="ARBA00022691"/>
    </source>
</evidence>
<proteinExistence type="inferred from homology"/>
<dbReference type="EMBL" id="ML975157">
    <property type="protein sequence ID" value="KAF1812583.1"/>
    <property type="molecule type" value="Genomic_DNA"/>
</dbReference>
<feature type="transmembrane region" description="Helical" evidence="10">
    <location>
        <begin position="39"/>
        <end position="61"/>
    </location>
</feature>
<reference evidence="11 13" key="1">
    <citation type="submission" date="2020-01" db="EMBL/GenBank/DDBJ databases">
        <authorList>
            <consortium name="DOE Joint Genome Institute"/>
            <person name="Haridas S."/>
            <person name="Albert R."/>
            <person name="Binder M."/>
            <person name="Bloem J."/>
            <person name="Labutti K."/>
            <person name="Salamov A."/>
            <person name="Andreopoulos B."/>
            <person name="Baker S.E."/>
            <person name="Barry K."/>
            <person name="Bills G."/>
            <person name="Bluhm B.H."/>
            <person name="Cannon C."/>
            <person name="Castanera R."/>
            <person name="Culley D.E."/>
            <person name="Daum C."/>
            <person name="Ezra D."/>
            <person name="Gonzalez J.B."/>
            <person name="Henrissat B."/>
            <person name="Kuo A."/>
            <person name="Liang C."/>
            <person name="Lipzen A."/>
            <person name="Lutzoni F."/>
            <person name="Magnuson J."/>
            <person name="Mondo S."/>
            <person name="Nolan M."/>
            <person name="Ohm R."/>
            <person name="Pangilinan J."/>
            <person name="Park H.-J."/>
            <person name="Ramirez L."/>
            <person name="Alfaro M."/>
            <person name="Sun H."/>
            <person name="Tritt A."/>
            <person name="Yoshinaga Y."/>
            <person name="Zwiers L.-H."/>
            <person name="Turgeon B.G."/>
            <person name="Goodwin S.B."/>
            <person name="Spatafora J.W."/>
            <person name="Crous P.W."/>
            <person name="Grigoriev I.V."/>
        </authorList>
    </citation>
    <scope>NUCLEOTIDE SEQUENCE</scope>
    <source>
        <strain evidence="11 13">CBS 781.70</strain>
    </source>
</reference>
<dbReference type="EC" id="2.1.1.100" evidence="3 10"/>
<keyword evidence="6 10" id="KW-0949">S-adenosyl-L-methionine</keyword>
<evidence type="ECO:0000256" key="7">
    <source>
        <dbReference type="ARBA" id="ARBA00022692"/>
    </source>
</evidence>
<dbReference type="InterPro" id="IPR007269">
    <property type="entry name" value="ICMT_MeTrfase"/>
</dbReference>
<dbReference type="AlphaFoldDB" id="A0A6G1G3F6"/>
<keyword evidence="5 11" id="KW-0808">Transferase</keyword>
<accession>A0A6G1G3F6</accession>
<dbReference type="GeneID" id="54421263"/>
<dbReference type="Proteomes" id="UP000504638">
    <property type="component" value="Unplaced"/>
</dbReference>
<comment type="catalytic activity">
    <reaction evidence="10">
        <text>[protein]-C-terminal S-[(2E,6E)-farnesyl]-L-cysteine + S-adenosyl-L-methionine = [protein]-C-terminal S-[(2E,6E)-farnesyl]-L-cysteine methyl ester + S-adenosyl-L-homocysteine</text>
        <dbReference type="Rhea" id="RHEA:21672"/>
        <dbReference type="Rhea" id="RHEA-COMP:12125"/>
        <dbReference type="Rhea" id="RHEA-COMP:12126"/>
        <dbReference type="ChEBI" id="CHEBI:57856"/>
        <dbReference type="ChEBI" id="CHEBI:59789"/>
        <dbReference type="ChEBI" id="CHEBI:90510"/>
        <dbReference type="ChEBI" id="CHEBI:90511"/>
        <dbReference type="EC" id="2.1.1.100"/>
    </reaction>
</comment>
<reference evidence="13" key="3">
    <citation type="submission" date="2025-04" db="UniProtKB">
        <authorList>
            <consortium name="RefSeq"/>
        </authorList>
    </citation>
    <scope>IDENTIFICATION</scope>
    <source>
        <strain evidence="13">CBS 781.70</strain>
    </source>
</reference>
<evidence type="ECO:0000256" key="3">
    <source>
        <dbReference type="ARBA" id="ARBA00012151"/>
    </source>
</evidence>
<evidence type="ECO:0000256" key="10">
    <source>
        <dbReference type="RuleBase" id="RU362022"/>
    </source>
</evidence>
<dbReference type="PANTHER" id="PTHR12714:SF9">
    <property type="entry name" value="PROTEIN-S-ISOPRENYLCYSTEINE O-METHYLTRANSFERASE"/>
    <property type="match status" value="1"/>
</dbReference>
<organism evidence="11">
    <name type="scientific">Eremomyces bilateralis CBS 781.70</name>
    <dbReference type="NCBI Taxonomy" id="1392243"/>
    <lineage>
        <taxon>Eukaryota</taxon>
        <taxon>Fungi</taxon>
        <taxon>Dikarya</taxon>
        <taxon>Ascomycota</taxon>
        <taxon>Pezizomycotina</taxon>
        <taxon>Dothideomycetes</taxon>
        <taxon>Dothideomycetes incertae sedis</taxon>
        <taxon>Eremomycetales</taxon>
        <taxon>Eremomycetaceae</taxon>
        <taxon>Eremomyces</taxon>
    </lineage>
</organism>
<comment type="subcellular location">
    <subcellularLocation>
        <location evidence="10">Endoplasmic reticulum membrane</location>
        <topology evidence="10">Multi-pass membrane protein</topology>
    </subcellularLocation>
    <subcellularLocation>
        <location evidence="1">Membrane</location>
        <topology evidence="1">Multi-pass membrane protein</topology>
    </subcellularLocation>
</comment>
<evidence type="ECO:0000313" key="11">
    <source>
        <dbReference type="EMBL" id="KAF1812583.1"/>
    </source>
</evidence>
<comment type="caution">
    <text evidence="10">Lacks conserved residue(s) required for the propagation of feature annotation.</text>
</comment>
<dbReference type="OrthoDB" id="422086at2759"/>